<protein>
    <submittedName>
        <fullName evidence="1">Uncharacterized protein</fullName>
    </submittedName>
</protein>
<accession>A0AAW0ADA8</accession>
<keyword evidence="2" id="KW-1185">Reference proteome</keyword>
<proteinExistence type="predicted"/>
<dbReference type="AlphaFoldDB" id="A0AAW0ADA8"/>
<reference evidence="1 2" key="1">
    <citation type="journal article" date="2024" name="J Genomics">
        <title>Draft genome sequencing and assembly of Favolaschia claudopus CIRM-BRFM 2984 isolated from oak limbs.</title>
        <authorList>
            <person name="Navarro D."/>
            <person name="Drula E."/>
            <person name="Chaduli D."/>
            <person name="Cazenave R."/>
            <person name="Ahrendt S."/>
            <person name="Wang J."/>
            <person name="Lipzen A."/>
            <person name="Daum C."/>
            <person name="Barry K."/>
            <person name="Grigoriev I.V."/>
            <person name="Favel A."/>
            <person name="Rosso M.N."/>
            <person name="Martin F."/>
        </authorList>
    </citation>
    <scope>NUCLEOTIDE SEQUENCE [LARGE SCALE GENOMIC DNA]</scope>
    <source>
        <strain evidence="1 2">CIRM-BRFM 2984</strain>
    </source>
</reference>
<name>A0AAW0ADA8_9AGAR</name>
<gene>
    <name evidence="1" type="ORF">R3P38DRAFT_2793548</name>
</gene>
<sequence>MAPNLPPELIDKTLDELEEKADLASCSLVDHSWQPFAQSKIFRTVTLGAGVGQGYPDGLLDVLGLHVRTLNLGLRPQAVDSHEWPTIERTMAETILQLPNLHHLGLFPCSYLPCALYIAPDLHYSFMRLTFKSLHLSQWCLGDPSALSAFGDILPPNIRFTNCHFDPEFNLGLAQGLAKLFRDPKEASLANPQPVPVAPLLSSPTINLEITNSSSLEIFVRDWVFRHPTLSRHIVKCAFTLCYDGTLVAAHTCVASGLSCDTLVLGGPLRPTAGIGNSRQRVRKS</sequence>
<organism evidence="1 2">
    <name type="scientific">Favolaschia claudopus</name>
    <dbReference type="NCBI Taxonomy" id="2862362"/>
    <lineage>
        <taxon>Eukaryota</taxon>
        <taxon>Fungi</taxon>
        <taxon>Dikarya</taxon>
        <taxon>Basidiomycota</taxon>
        <taxon>Agaricomycotina</taxon>
        <taxon>Agaricomycetes</taxon>
        <taxon>Agaricomycetidae</taxon>
        <taxon>Agaricales</taxon>
        <taxon>Marasmiineae</taxon>
        <taxon>Mycenaceae</taxon>
        <taxon>Favolaschia</taxon>
    </lineage>
</organism>
<evidence type="ECO:0000313" key="1">
    <source>
        <dbReference type="EMBL" id="KAK7006867.1"/>
    </source>
</evidence>
<dbReference type="EMBL" id="JAWWNJ010000074">
    <property type="protein sequence ID" value="KAK7006867.1"/>
    <property type="molecule type" value="Genomic_DNA"/>
</dbReference>
<dbReference type="Proteomes" id="UP001362999">
    <property type="component" value="Unassembled WGS sequence"/>
</dbReference>
<comment type="caution">
    <text evidence="1">The sequence shown here is derived from an EMBL/GenBank/DDBJ whole genome shotgun (WGS) entry which is preliminary data.</text>
</comment>
<evidence type="ECO:0000313" key="2">
    <source>
        <dbReference type="Proteomes" id="UP001362999"/>
    </source>
</evidence>